<dbReference type="EMBL" id="QAIC01000032">
    <property type="protein sequence ID" value="MDN4572895.1"/>
    <property type="molecule type" value="Genomic_DNA"/>
</dbReference>
<protein>
    <recommendedName>
        <fullName evidence="5">DUF1496 domain-containing protein</fullName>
    </recommendedName>
</protein>
<comment type="caution">
    <text evidence="1">The sequence shown here is derived from an EMBL/GenBank/DDBJ whole genome shotgun (WGS) entry which is preliminary data.</text>
</comment>
<dbReference type="Proteomes" id="UP001172791">
    <property type="component" value="Unassembled WGS sequence"/>
</dbReference>
<gene>
    <name evidence="1" type="ORF">DBA34_06445</name>
    <name evidence="2" type="ORF">DBB29_03875</name>
</gene>
<dbReference type="AlphaFoldDB" id="A0AAW7MK06"/>
<dbReference type="EMBL" id="QAID01000030">
    <property type="protein sequence ID" value="MDN4577258.1"/>
    <property type="molecule type" value="Genomic_DNA"/>
</dbReference>
<proteinExistence type="predicted"/>
<evidence type="ECO:0000313" key="3">
    <source>
        <dbReference type="Proteomes" id="UP001172788"/>
    </source>
</evidence>
<evidence type="ECO:0000313" key="4">
    <source>
        <dbReference type="Proteomes" id="UP001172791"/>
    </source>
</evidence>
<organism evidence="1 4">
    <name type="scientific">Pandoraea cepalis</name>
    <dbReference type="NCBI Taxonomy" id="2508294"/>
    <lineage>
        <taxon>Bacteria</taxon>
        <taxon>Pseudomonadati</taxon>
        <taxon>Pseudomonadota</taxon>
        <taxon>Betaproteobacteria</taxon>
        <taxon>Burkholderiales</taxon>
        <taxon>Burkholderiaceae</taxon>
        <taxon>Pandoraea</taxon>
    </lineage>
</organism>
<reference evidence="1" key="1">
    <citation type="submission" date="2018-04" db="EMBL/GenBank/DDBJ databases">
        <authorList>
            <person name="Jy Z."/>
        </authorList>
    </citation>
    <scope>NUCLEOTIDE SEQUENCE</scope>
    <source>
        <strain evidence="2">AS13</strain>
        <strain evidence="1">LA18</strain>
    </source>
</reference>
<accession>A0AAW7MK06</accession>
<name>A0AAW7MK06_9BURK</name>
<evidence type="ECO:0008006" key="5">
    <source>
        <dbReference type="Google" id="ProtNLM"/>
    </source>
</evidence>
<dbReference type="Proteomes" id="UP001172788">
    <property type="component" value="Unassembled WGS sequence"/>
</dbReference>
<sequence>MRARHGQAADFFLGDVGHVAGHDFSIKASTATGVRGIRQKDVEQRADTAADMAAAICAPIAPAASIDAGNGTMMEGAMVSAPATVSSGRIHTSRWLRCTAGAILFAAVSSGVVATVVSPSAPAMCHYDGKTYSIGSLIVVYKTSGRECRIDDDDHASWYPVPLN</sequence>
<evidence type="ECO:0000313" key="1">
    <source>
        <dbReference type="EMBL" id="MDN4572895.1"/>
    </source>
</evidence>
<evidence type="ECO:0000313" key="2">
    <source>
        <dbReference type="EMBL" id="MDN4577258.1"/>
    </source>
</evidence>
<keyword evidence="3" id="KW-1185">Reference proteome</keyword>